<feature type="domain" description="DUF7305" evidence="1">
    <location>
        <begin position="274"/>
        <end position="398"/>
    </location>
</feature>
<dbReference type="RefSeq" id="WP_317834256.1">
    <property type="nucleotide sequence ID" value="NZ_CP136920.1"/>
</dbReference>
<proteinExistence type="predicted"/>
<dbReference type="Proteomes" id="UP001304300">
    <property type="component" value="Chromosome"/>
</dbReference>
<keyword evidence="3" id="KW-1185">Reference proteome</keyword>
<dbReference type="InterPro" id="IPR055729">
    <property type="entry name" value="DUF7305"/>
</dbReference>
<name>A0AAQ3LAN6_9BACT</name>
<protein>
    <recommendedName>
        <fullName evidence="1">DUF7305 domain-containing protein</fullName>
    </recommendedName>
</protein>
<dbReference type="Pfam" id="PF23981">
    <property type="entry name" value="DUF7305"/>
    <property type="match status" value="1"/>
</dbReference>
<organism evidence="2 3">
    <name type="scientific">Rubellicoccus peritrichatus</name>
    <dbReference type="NCBI Taxonomy" id="3080537"/>
    <lineage>
        <taxon>Bacteria</taxon>
        <taxon>Pseudomonadati</taxon>
        <taxon>Verrucomicrobiota</taxon>
        <taxon>Opitutia</taxon>
        <taxon>Puniceicoccales</taxon>
        <taxon>Cerasicoccaceae</taxon>
        <taxon>Rubellicoccus</taxon>
    </lineage>
</organism>
<dbReference type="AlphaFoldDB" id="A0AAQ3LAN6"/>
<evidence type="ECO:0000259" key="1">
    <source>
        <dbReference type="Pfam" id="PF23981"/>
    </source>
</evidence>
<accession>A0AAQ3LAN6</accession>
<dbReference type="EMBL" id="CP136920">
    <property type="protein sequence ID" value="WOO41772.1"/>
    <property type="molecule type" value="Genomic_DNA"/>
</dbReference>
<evidence type="ECO:0000313" key="3">
    <source>
        <dbReference type="Proteomes" id="UP001304300"/>
    </source>
</evidence>
<gene>
    <name evidence="2" type="ORF">RZN69_01630</name>
</gene>
<evidence type="ECO:0000313" key="2">
    <source>
        <dbReference type="EMBL" id="WOO41772.1"/>
    </source>
</evidence>
<reference evidence="2 3" key="1">
    <citation type="submission" date="2023-10" db="EMBL/GenBank/DDBJ databases">
        <title>Rubellicoccus peritrichatus gen. nov., sp. nov., isolated from an algae of coral reef tank.</title>
        <authorList>
            <person name="Luo J."/>
        </authorList>
    </citation>
    <scope>NUCLEOTIDE SEQUENCE [LARGE SCALE GENOMIC DNA]</scope>
    <source>
        <strain evidence="2 3">CR14</strain>
    </source>
</reference>
<dbReference type="KEGG" id="puo:RZN69_01630"/>
<sequence length="435" mass="46610">MISHHKSTVRYAAGELAFHLAESGVELAMFAIGNELLGGSDWQSSGMFDWDYSNKNIELGIRDAELAINVRDEGADAYTITALATVYVGGNTVRKAIETRVVENRTTEQVEEGVGSGLFAYGLVAKDSIKLNHSNPGMLVASYDSKVDFGVPVWGTNTGYDVVVATPSSGNGAISINNATVHGMIRTGGGNVSFSNTHQHDMSQNATVIGADSANTHGIDNNRISTDFDGEFTEADIPTSEGYNEISKDQNYWQNTRDISLGAAYSSTWVNADSINTQNSTTIEIRGDVIIDVNRNVNLGGKLDIKEGASLTLMAKENIQITIGEMDHMFPEQFQVIAKNGRDVVLNNFQVFTGVINAPDSNVRLAGTGGARSDFRGAVVAKRIEITNGVEFFYDINLGAVSTEGEEDASGNDGVGGLDVTQWAEISPSEASKRI</sequence>